<comment type="caution">
    <text evidence="2">The sequence shown here is derived from an EMBL/GenBank/DDBJ whole genome shotgun (WGS) entry which is preliminary data.</text>
</comment>
<evidence type="ECO:0000313" key="7">
    <source>
        <dbReference type="Proteomes" id="UP000714625"/>
    </source>
</evidence>
<feature type="transmembrane region" description="Helical" evidence="1">
    <location>
        <begin position="20"/>
        <end position="44"/>
    </location>
</feature>
<evidence type="ECO:0000313" key="6">
    <source>
        <dbReference type="Proteomes" id="UP000565155"/>
    </source>
</evidence>
<dbReference type="OrthoDB" id="9908087at2"/>
<evidence type="ECO:0000313" key="2">
    <source>
        <dbReference type="EMBL" id="EGQ9137798.1"/>
    </source>
</evidence>
<proteinExistence type="predicted"/>
<dbReference type="EMBL" id="AAXMUW010000075">
    <property type="protein sequence ID" value="EGQ9137798.1"/>
    <property type="molecule type" value="Genomic_DNA"/>
</dbReference>
<dbReference type="Proteomes" id="UP000565155">
    <property type="component" value="Unassembled WGS sequence"/>
</dbReference>
<dbReference type="Proteomes" id="UP000532247">
    <property type="component" value="Unassembled WGS sequence"/>
</dbReference>
<evidence type="ECO:0000313" key="3">
    <source>
        <dbReference type="EMBL" id="NMR75552.1"/>
    </source>
</evidence>
<dbReference type="Proteomes" id="UP000714625">
    <property type="component" value="Unassembled WGS sequence"/>
</dbReference>
<keyword evidence="1" id="KW-1133">Transmembrane helix</keyword>
<sequence length="80" mass="8620">MNDSKAIGLRVFIGSVRLLAITIVLALVAVVGIGTYSFYGLVVYPKIERVKIDLDAERIERITVAAKSGEKSENGAPSQK</sequence>
<reference evidence="4 5" key="1">
    <citation type="submission" date="2019-09" db="EMBL/GenBank/DDBJ databases">
        <title>Draft genome sequencing and comparative genomics of hatchery-associated Vibrios.</title>
        <authorList>
            <person name="Kehlet-Delgado H."/>
            <person name="Mueller R.S."/>
        </authorList>
    </citation>
    <scope>NUCLEOTIDE SEQUENCE [LARGE SCALE GENOMIC DNA]</scope>
    <source>
        <strain evidence="4 5">081416A</strain>
    </source>
</reference>
<keyword evidence="1" id="KW-0472">Membrane</keyword>
<organism evidence="2 7">
    <name type="scientific">Vibrio alginolyticus</name>
    <dbReference type="NCBI Taxonomy" id="663"/>
    <lineage>
        <taxon>Bacteria</taxon>
        <taxon>Pseudomonadati</taxon>
        <taxon>Pseudomonadota</taxon>
        <taxon>Gammaproteobacteria</taxon>
        <taxon>Vibrionales</taxon>
        <taxon>Vibrionaceae</taxon>
        <taxon>Vibrio</taxon>
    </lineage>
</organism>
<evidence type="ECO:0000313" key="5">
    <source>
        <dbReference type="Proteomes" id="UP000532247"/>
    </source>
</evidence>
<gene>
    <name evidence="4" type="ORF">F0254_23235</name>
    <name evidence="2" type="ORF">GHY86_22000</name>
    <name evidence="3" type="ORF">HKB35_18210</name>
</gene>
<keyword evidence="1" id="KW-0812">Transmembrane</keyword>
<protein>
    <submittedName>
        <fullName evidence="2">Uncharacterized protein</fullName>
    </submittedName>
</protein>
<reference evidence="3 6" key="3">
    <citation type="submission" date="2020-04" db="EMBL/GenBank/DDBJ databases">
        <title>Whole-genome sequencing of Vibrio spp. from China reveals different genetic environments of blaCTX-M-14 among diverse lineages.</title>
        <authorList>
            <person name="Zheng Z."/>
            <person name="Ye L."/>
            <person name="Chen S."/>
        </authorList>
    </citation>
    <scope>NUCLEOTIDE SEQUENCE [LARGE SCALE GENOMIC DNA]</scope>
    <source>
        <strain evidence="3 6">Vb1636</strain>
    </source>
</reference>
<evidence type="ECO:0000256" key="1">
    <source>
        <dbReference type="SAM" id="Phobius"/>
    </source>
</evidence>
<name>A0A0L7U4E0_VIBAL</name>
<accession>A0A0L7U4E0</accession>
<dbReference type="RefSeq" id="WP_017634081.1">
    <property type="nucleotide sequence ID" value="NZ_CP046807.1"/>
</dbReference>
<dbReference type="EMBL" id="JABCMA010000025">
    <property type="protein sequence ID" value="NMR75552.1"/>
    <property type="molecule type" value="Genomic_DNA"/>
</dbReference>
<evidence type="ECO:0000313" key="4">
    <source>
        <dbReference type="EMBL" id="NOI11737.1"/>
    </source>
</evidence>
<reference evidence="2" key="2">
    <citation type="submission" date="2019-11" db="EMBL/GenBank/DDBJ databases">
        <authorList>
            <consortium name="PulseNet: The National Subtyping Network for Foodborne Disease Surveillance"/>
            <person name="Tarr C.L."/>
            <person name="Trees E."/>
            <person name="Katz L.S."/>
            <person name="Carleton-Romer H.A."/>
            <person name="Stroika S."/>
            <person name="Kucerova Z."/>
            <person name="Roache K.F."/>
            <person name="Sabol A.L."/>
            <person name="Besser J."/>
            <person name="Gerner-Smidt P."/>
        </authorList>
    </citation>
    <scope>NUCLEOTIDE SEQUENCE</scope>
    <source>
        <strain evidence="2">PNUSAV001129</strain>
    </source>
</reference>
<dbReference type="EMBL" id="VTYF01000022">
    <property type="protein sequence ID" value="NOI11737.1"/>
    <property type="molecule type" value="Genomic_DNA"/>
</dbReference>
<dbReference type="AlphaFoldDB" id="A0A0L7U4E0"/>